<keyword evidence="9" id="KW-0472">Membrane</keyword>
<evidence type="ECO:0000313" key="11">
    <source>
        <dbReference type="EMBL" id="MBE8719006.1"/>
    </source>
</evidence>
<evidence type="ECO:0000256" key="4">
    <source>
        <dbReference type="ARBA" id="ARBA00022448"/>
    </source>
</evidence>
<evidence type="ECO:0000256" key="2">
    <source>
        <dbReference type="ARBA" id="ARBA00007208"/>
    </source>
</evidence>
<sequence>MSALSSRFSRPASRYLLWVLTGLLLWLVFVISQIPASWAAWAMTRSGQVGLTGVSGTLWQGSASLASFRVDQTDYSLGQLRWDLDPWTLLLLKPCAVIATELDRQHIDGKVCSGISGELSLHDTTISAPASLLKAAVPLPLDGQISAQIKRMDLQGDYLKSLQGNFSWTSAQINNGKNWMRLGSYAAELKDDQQGGIEAQVFHLDGPTQVDMQVHLLAGGGGSAKGSLMMSREFTREVEADAWISMFAQLEQTDAEGNNHYRVELEF</sequence>
<gene>
    <name evidence="11" type="ORF">C4F51_17660</name>
</gene>
<proteinExistence type="inferred from homology"/>
<dbReference type="Pfam" id="PF01203">
    <property type="entry name" value="T2SSN"/>
    <property type="match status" value="1"/>
</dbReference>
<keyword evidence="6" id="KW-0997">Cell inner membrane</keyword>
<evidence type="ECO:0000256" key="5">
    <source>
        <dbReference type="ARBA" id="ARBA00022475"/>
    </source>
</evidence>
<dbReference type="GO" id="GO:0015628">
    <property type="term" value="P:protein secretion by the type II secretion system"/>
    <property type="evidence" value="ECO:0007669"/>
    <property type="project" value="InterPro"/>
</dbReference>
<keyword evidence="4" id="KW-0813">Transport</keyword>
<evidence type="ECO:0000313" key="12">
    <source>
        <dbReference type="Proteomes" id="UP000652567"/>
    </source>
</evidence>
<keyword evidence="8" id="KW-0653">Protein transport</keyword>
<evidence type="ECO:0000256" key="8">
    <source>
        <dbReference type="ARBA" id="ARBA00022927"/>
    </source>
</evidence>
<comment type="caution">
    <text evidence="11">The sequence shown here is derived from an EMBL/GenBank/DDBJ whole genome shotgun (WGS) entry which is preliminary data.</text>
</comment>
<dbReference type="AlphaFoldDB" id="A0A928YUR5"/>
<evidence type="ECO:0000256" key="3">
    <source>
        <dbReference type="ARBA" id="ARBA00021563"/>
    </source>
</evidence>
<evidence type="ECO:0000256" key="1">
    <source>
        <dbReference type="ARBA" id="ARBA00004533"/>
    </source>
</evidence>
<dbReference type="GO" id="GO:0015627">
    <property type="term" value="C:type II protein secretion system complex"/>
    <property type="evidence" value="ECO:0007669"/>
    <property type="project" value="InterPro"/>
</dbReference>
<comment type="subcellular location">
    <subcellularLocation>
        <location evidence="1">Cell inner membrane</location>
    </subcellularLocation>
</comment>
<dbReference type="EMBL" id="PRDL01000001">
    <property type="protein sequence ID" value="MBE8719006.1"/>
    <property type="molecule type" value="Genomic_DNA"/>
</dbReference>
<dbReference type="RefSeq" id="WP_193912030.1">
    <property type="nucleotide sequence ID" value="NZ_PRDL01000001.1"/>
</dbReference>
<dbReference type="InterPro" id="IPR022792">
    <property type="entry name" value="T2SS_protein-GspN"/>
</dbReference>
<comment type="similarity">
    <text evidence="2">Belongs to the GSP N family.</text>
</comment>
<evidence type="ECO:0000256" key="10">
    <source>
        <dbReference type="ARBA" id="ARBA00030772"/>
    </source>
</evidence>
<accession>A0A928YUR5</accession>
<organism evidence="11 12">
    <name type="scientific">Cellvibrio polysaccharolyticus</name>
    <dbReference type="NCBI Taxonomy" id="2082724"/>
    <lineage>
        <taxon>Bacteria</taxon>
        <taxon>Pseudomonadati</taxon>
        <taxon>Pseudomonadota</taxon>
        <taxon>Gammaproteobacteria</taxon>
        <taxon>Cellvibrionales</taxon>
        <taxon>Cellvibrionaceae</taxon>
        <taxon>Cellvibrio</taxon>
    </lineage>
</organism>
<keyword evidence="12" id="KW-1185">Reference proteome</keyword>
<protein>
    <recommendedName>
        <fullName evidence="3">Type II secretion system protein N</fullName>
    </recommendedName>
    <alternativeName>
        <fullName evidence="10">General secretion pathway protein N</fullName>
    </alternativeName>
</protein>
<name>A0A928YUR5_9GAMM</name>
<keyword evidence="5" id="KW-1003">Cell membrane</keyword>
<dbReference type="Proteomes" id="UP000652567">
    <property type="component" value="Unassembled WGS sequence"/>
</dbReference>
<keyword evidence="7" id="KW-0812">Transmembrane</keyword>
<evidence type="ECO:0000256" key="6">
    <source>
        <dbReference type="ARBA" id="ARBA00022519"/>
    </source>
</evidence>
<evidence type="ECO:0000256" key="7">
    <source>
        <dbReference type="ARBA" id="ARBA00022692"/>
    </source>
</evidence>
<dbReference type="GO" id="GO:0005886">
    <property type="term" value="C:plasma membrane"/>
    <property type="evidence" value="ECO:0007669"/>
    <property type="project" value="UniProtKB-SubCell"/>
</dbReference>
<reference evidence="11" key="1">
    <citation type="submission" date="2018-07" db="EMBL/GenBank/DDBJ databases">
        <title>Genome assembly of strain Ka43.</title>
        <authorList>
            <person name="Kukolya J."/>
            <person name="Nagy I."/>
            <person name="Horvath B."/>
            <person name="Toth A."/>
        </authorList>
    </citation>
    <scope>NUCLEOTIDE SEQUENCE</scope>
    <source>
        <strain evidence="11">KB43</strain>
    </source>
</reference>
<evidence type="ECO:0000256" key="9">
    <source>
        <dbReference type="ARBA" id="ARBA00023136"/>
    </source>
</evidence>